<feature type="domain" description="Protein kinase" evidence="6">
    <location>
        <begin position="16"/>
        <end position="286"/>
    </location>
</feature>
<dbReference type="InterPro" id="IPR050660">
    <property type="entry name" value="NEK_Ser/Thr_kinase"/>
</dbReference>
<comment type="caution">
    <text evidence="7">The sequence shown here is derived from an EMBL/GenBank/DDBJ whole genome shotgun (WGS) entry which is preliminary data.</text>
</comment>
<name>A0ABV7X4B2_9HYPH</name>
<evidence type="ECO:0000313" key="8">
    <source>
        <dbReference type="Proteomes" id="UP001595613"/>
    </source>
</evidence>
<gene>
    <name evidence="7" type="ORF">ACFOOL_15840</name>
</gene>
<dbReference type="InterPro" id="IPR008271">
    <property type="entry name" value="Ser/Thr_kinase_AS"/>
</dbReference>
<evidence type="ECO:0000256" key="3">
    <source>
        <dbReference type="ARBA" id="ARBA00022741"/>
    </source>
</evidence>
<evidence type="ECO:0000259" key="6">
    <source>
        <dbReference type="PROSITE" id="PS50011"/>
    </source>
</evidence>
<evidence type="ECO:0000256" key="5">
    <source>
        <dbReference type="ARBA" id="ARBA00022840"/>
    </source>
</evidence>
<dbReference type="PANTHER" id="PTHR43671">
    <property type="entry name" value="SERINE/THREONINE-PROTEIN KINASE NEK"/>
    <property type="match status" value="1"/>
</dbReference>
<organism evidence="7 8">
    <name type="scientific">Devosia honganensis</name>
    <dbReference type="NCBI Taxonomy" id="1610527"/>
    <lineage>
        <taxon>Bacteria</taxon>
        <taxon>Pseudomonadati</taxon>
        <taxon>Pseudomonadota</taxon>
        <taxon>Alphaproteobacteria</taxon>
        <taxon>Hyphomicrobiales</taxon>
        <taxon>Devosiaceae</taxon>
        <taxon>Devosia</taxon>
    </lineage>
</organism>
<keyword evidence="8" id="KW-1185">Reference proteome</keyword>
<dbReference type="CDD" id="cd14014">
    <property type="entry name" value="STKc_PknB_like"/>
    <property type="match status" value="1"/>
</dbReference>
<reference evidence="8" key="1">
    <citation type="journal article" date="2019" name="Int. J. Syst. Evol. Microbiol.">
        <title>The Global Catalogue of Microorganisms (GCM) 10K type strain sequencing project: providing services to taxonomists for standard genome sequencing and annotation.</title>
        <authorList>
            <consortium name="The Broad Institute Genomics Platform"/>
            <consortium name="The Broad Institute Genome Sequencing Center for Infectious Disease"/>
            <person name="Wu L."/>
            <person name="Ma J."/>
        </authorList>
    </citation>
    <scope>NUCLEOTIDE SEQUENCE [LARGE SCALE GENOMIC DNA]</scope>
    <source>
        <strain evidence="8">KCTC 42281</strain>
    </source>
</reference>
<dbReference type="Gene3D" id="1.10.510.10">
    <property type="entry name" value="Transferase(Phosphotransferase) domain 1"/>
    <property type="match status" value="1"/>
</dbReference>
<dbReference type="RefSeq" id="WP_380098321.1">
    <property type="nucleotide sequence ID" value="NZ_JBHRYD010000016.1"/>
</dbReference>
<keyword evidence="2 7" id="KW-0808">Transferase</keyword>
<dbReference type="EC" id="2.7.11.1" evidence="1"/>
<proteinExistence type="predicted"/>
<evidence type="ECO:0000256" key="1">
    <source>
        <dbReference type="ARBA" id="ARBA00012513"/>
    </source>
</evidence>
<dbReference type="GO" id="GO:0004674">
    <property type="term" value="F:protein serine/threonine kinase activity"/>
    <property type="evidence" value="ECO:0007669"/>
    <property type="project" value="UniProtKB-EC"/>
</dbReference>
<dbReference type="PANTHER" id="PTHR43671:SF13">
    <property type="entry name" value="SERINE_THREONINE-PROTEIN KINASE NEK2"/>
    <property type="match status" value="1"/>
</dbReference>
<dbReference type="SMART" id="SM00220">
    <property type="entry name" value="S_TKc"/>
    <property type="match status" value="1"/>
</dbReference>
<dbReference type="Gene3D" id="3.30.200.20">
    <property type="entry name" value="Phosphorylase Kinase, domain 1"/>
    <property type="match status" value="1"/>
</dbReference>
<dbReference type="Pfam" id="PF00069">
    <property type="entry name" value="Pkinase"/>
    <property type="match status" value="1"/>
</dbReference>
<dbReference type="Proteomes" id="UP001595613">
    <property type="component" value="Unassembled WGS sequence"/>
</dbReference>
<keyword evidence="4 7" id="KW-0418">Kinase</keyword>
<dbReference type="PROSITE" id="PS50011">
    <property type="entry name" value="PROTEIN_KINASE_DOM"/>
    <property type="match status" value="1"/>
</dbReference>
<keyword evidence="3" id="KW-0547">Nucleotide-binding</keyword>
<accession>A0ABV7X4B2</accession>
<sequence length="363" mass="39412">MTGPLSPETPPIGGRYKISGWINAGGMQHVYLAEDQLFGRVVALKTPKDDTGARRFTQSAIVSAKVNHTNVAKTLDYLEAAGGRAVLIEELVEGADLETVLAGGLPYLPPMTVARLLHQLAKGLAASHHVKVVHRDLKPSNIMIVGGWKFEQAKITDFGIAKMAEQEIGAWADSQGNTQSKTVLGAIPYMSPESVENFRRYDMPSDVWSIAAIAYRLLSGEPPFGGGLSSVARILQAVPPPPPIHLAPVQFRGLGGQLHSIILKCLNKDPRARPTAAQLVTECETLCYSMVPYELGTISRTNGATGFIRADGGSDLMYYTGNFYGRQRKIEEGQRVWFQRGPGHPNDRAFPIVQLLPPVPRPA</sequence>
<dbReference type="EMBL" id="JBHRYD010000016">
    <property type="protein sequence ID" value="MFC3706223.1"/>
    <property type="molecule type" value="Genomic_DNA"/>
</dbReference>
<evidence type="ECO:0000256" key="2">
    <source>
        <dbReference type="ARBA" id="ARBA00022679"/>
    </source>
</evidence>
<dbReference type="PROSITE" id="PS00108">
    <property type="entry name" value="PROTEIN_KINASE_ST"/>
    <property type="match status" value="1"/>
</dbReference>
<evidence type="ECO:0000313" key="7">
    <source>
        <dbReference type="EMBL" id="MFC3706223.1"/>
    </source>
</evidence>
<evidence type="ECO:0000256" key="4">
    <source>
        <dbReference type="ARBA" id="ARBA00022777"/>
    </source>
</evidence>
<keyword evidence="5" id="KW-0067">ATP-binding</keyword>
<dbReference type="InterPro" id="IPR011009">
    <property type="entry name" value="Kinase-like_dom_sf"/>
</dbReference>
<dbReference type="SUPFAM" id="SSF56112">
    <property type="entry name" value="Protein kinase-like (PK-like)"/>
    <property type="match status" value="1"/>
</dbReference>
<protein>
    <recommendedName>
        <fullName evidence="1">non-specific serine/threonine protein kinase</fullName>
        <ecNumber evidence="1">2.7.11.1</ecNumber>
    </recommendedName>
</protein>
<dbReference type="InterPro" id="IPR000719">
    <property type="entry name" value="Prot_kinase_dom"/>
</dbReference>